<protein>
    <submittedName>
        <fullName evidence="13">Iron chelate uptake ABC transporter family permease subunit</fullName>
    </submittedName>
</protein>
<dbReference type="InterPro" id="IPR017871">
    <property type="entry name" value="ABC_transporter-like_CS"/>
</dbReference>
<dbReference type="AlphaFoldDB" id="A0A9E6R904"/>
<feature type="domain" description="ABC transporter" evidence="12">
    <location>
        <begin position="367"/>
        <end position="603"/>
    </location>
</feature>
<feature type="transmembrane region" description="Helical" evidence="11">
    <location>
        <begin position="264"/>
        <end position="290"/>
    </location>
</feature>
<feature type="transmembrane region" description="Helical" evidence="11">
    <location>
        <begin position="83"/>
        <end position="103"/>
    </location>
</feature>
<feature type="transmembrane region" description="Helical" evidence="11">
    <location>
        <begin position="332"/>
        <end position="353"/>
    </location>
</feature>
<dbReference type="EMBL" id="CP081869">
    <property type="protein sequence ID" value="QZN99033.1"/>
    <property type="molecule type" value="Genomic_DNA"/>
</dbReference>
<dbReference type="InterPro" id="IPR037294">
    <property type="entry name" value="ABC_BtuC-like"/>
</dbReference>
<dbReference type="GO" id="GO:0033214">
    <property type="term" value="P:siderophore-iron import into cell"/>
    <property type="evidence" value="ECO:0007669"/>
    <property type="project" value="TreeGrafter"/>
</dbReference>
<dbReference type="Pfam" id="PF00005">
    <property type="entry name" value="ABC_tran"/>
    <property type="match status" value="1"/>
</dbReference>
<dbReference type="Gene3D" id="1.10.3470.10">
    <property type="entry name" value="ABC transporter involved in vitamin B12 uptake, BtuC"/>
    <property type="match status" value="1"/>
</dbReference>
<evidence type="ECO:0000256" key="2">
    <source>
        <dbReference type="ARBA" id="ARBA00005417"/>
    </source>
</evidence>
<evidence type="ECO:0000256" key="1">
    <source>
        <dbReference type="ARBA" id="ARBA00004651"/>
    </source>
</evidence>
<evidence type="ECO:0000256" key="5">
    <source>
        <dbReference type="ARBA" id="ARBA00022475"/>
    </source>
</evidence>
<evidence type="ECO:0000256" key="9">
    <source>
        <dbReference type="ARBA" id="ARBA00022989"/>
    </source>
</evidence>
<dbReference type="RefSeq" id="WP_315855065.1">
    <property type="nucleotide sequence ID" value="NZ_CP081869.1"/>
</dbReference>
<evidence type="ECO:0000313" key="13">
    <source>
        <dbReference type="EMBL" id="QZN99033.1"/>
    </source>
</evidence>
<dbReference type="CDD" id="cd03214">
    <property type="entry name" value="ABC_Iron-Siderophores_B12_Hemin"/>
    <property type="match status" value="1"/>
</dbReference>
<evidence type="ECO:0000313" key="14">
    <source>
        <dbReference type="Proteomes" id="UP000825701"/>
    </source>
</evidence>
<keyword evidence="8" id="KW-0067">ATP-binding</keyword>
<keyword evidence="4" id="KW-0813">Transport</keyword>
<dbReference type="SUPFAM" id="SSF52540">
    <property type="entry name" value="P-loop containing nucleoside triphosphate hydrolases"/>
    <property type="match status" value="1"/>
</dbReference>
<feature type="transmembrane region" description="Helical" evidence="11">
    <location>
        <begin position="142"/>
        <end position="163"/>
    </location>
</feature>
<feature type="transmembrane region" description="Helical" evidence="11">
    <location>
        <begin position="221"/>
        <end position="243"/>
    </location>
</feature>
<dbReference type="PANTHER" id="PTHR30472:SF25">
    <property type="entry name" value="ABC TRANSPORTER PERMEASE PROTEIN MJ0876-RELATED"/>
    <property type="match status" value="1"/>
</dbReference>
<keyword evidence="10 11" id="KW-0472">Membrane</keyword>
<keyword evidence="9 11" id="KW-1133">Transmembrane helix</keyword>
<dbReference type="GO" id="GO:0022857">
    <property type="term" value="F:transmembrane transporter activity"/>
    <property type="evidence" value="ECO:0007669"/>
    <property type="project" value="InterPro"/>
</dbReference>
<comment type="similarity">
    <text evidence="2">Belongs to the ABC transporter superfamily.</text>
</comment>
<dbReference type="Proteomes" id="UP000825701">
    <property type="component" value="Chromosome"/>
</dbReference>
<dbReference type="Gene3D" id="3.40.50.300">
    <property type="entry name" value="P-loop containing nucleotide triphosphate hydrolases"/>
    <property type="match status" value="1"/>
</dbReference>
<dbReference type="PROSITE" id="PS00211">
    <property type="entry name" value="ABC_TRANSPORTER_1"/>
    <property type="match status" value="1"/>
</dbReference>
<dbReference type="SUPFAM" id="SSF81345">
    <property type="entry name" value="ABC transporter involved in vitamin B12 uptake, BtuC"/>
    <property type="match status" value="1"/>
</dbReference>
<dbReference type="Pfam" id="PF01032">
    <property type="entry name" value="FecCD"/>
    <property type="match status" value="1"/>
</dbReference>
<dbReference type="GO" id="GO:0005886">
    <property type="term" value="C:plasma membrane"/>
    <property type="evidence" value="ECO:0007669"/>
    <property type="project" value="UniProtKB-SubCell"/>
</dbReference>
<dbReference type="GO" id="GO:0016887">
    <property type="term" value="F:ATP hydrolysis activity"/>
    <property type="evidence" value="ECO:0007669"/>
    <property type="project" value="InterPro"/>
</dbReference>
<dbReference type="FunFam" id="1.10.3470.10:FF:000001">
    <property type="entry name" value="Vitamin B12 ABC transporter permease BtuC"/>
    <property type="match status" value="1"/>
</dbReference>
<feature type="transmembrane region" description="Helical" evidence="11">
    <location>
        <begin position="30"/>
        <end position="46"/>
    </location>
</feature>
<evidence type="ECO:0000256" key="4">
    <source>
        <dbReference type="ARBA" id="ARBA00022448"/>
    </source>
</evidence>
<evidence type="ECO:0000259" key="12">
    <source>
        <dbReference type="PROSITE" id="PS50893"/>
    </source>
</evidence>
<name>A0A9E6R904_9HYPH</name>
<accession>A0A9E6R904</accession>
<evidence type="ECO:0000256" key="7">
    <source>
        <dbReference type="ARBA" id="ARBA00022741"/>
    </source>
</evidence>
<evidence type="ECO:0000256" key="11">
    <source>
        <dbReference type="SAM" id="Phobius"/>
    </source>
</evidence>
<feature type="transmembrane region" description="Helical" evidence="11">
    <location>
        <begin position="175"/>
        <end position="201"/>
    </location>
</feature>
<dbReference type="InterPro" id="IPR003593">
    <property type="entry name" value="AAA+_ATPase"/>
</dbReference>
<dbReference type="CDD" id="cd06550">
    <property type="entry name" value="TM_ABC_iron-siderophores_like"/>
    <property type="match status" value="1"/>
</dbReference>
<reference evidence="13" key="1">
    <citation type="submission" date="2021-08" db="EMBL/GenBank/DDBJ databases">
        <authorList>
            <person name="Zhang H."/>
            <person name="Xu M."/>
            <person name="Yu Z."/>
            <person name="Yang L."/>
            <person name="Cai Y."/>
        </authorList>
    </citation>
    <scope>NUCLEOTIDE SEQUENCE</scope>
    <source>
        <strain evidence="13">CHL1</strain>
    </source>
</reference>
<keyword evidence="5" id="KW-1003">Cell membrane</keyword>
<dbReference type="PANTHER" id="PTHR30472">
    <property type="entry name" value="FERRIC ENTEROBACTIN TRANSPORT SYSTEM PERMEASE PROTEIN"/>
    <property type="match status" value="1"/>
</dbReference>
<feature type="transmembrane region" description="Helical" evidence="11">
    <location>
        <begin position="305"/>
        <end position="325"/>
    </location>
</feature>
<evidence type="ECO:0000256" key="10">
    <source>
        <dbReference type="ARBA" id="ARBA00023136"/>
    </source>
</evidence>
<proteinExistence type="inferred from homology"/>
<dbReference type="InterPro" id="IPR000522">
    <property type="entry name" value="ABC_transptr_permease_BtuC"/>
</dbReference>
<gene>
    <name evidence="13" type="ORF">K6K41_19505</name>
</gene>
<organism evidence="13 14">
    <name type="scientific">Chenggangzhangella methanolivorans</name>
    <dbReference type="NCBI Taxonomy" id="1437009"/>
    <lineage>
        <taxon>Bacteria</taxon>
        <taxon>Pseudomonadati</taxon>
        <taxon>Pseudomonadota</taxon>
        <taxon>Alphaproteobacteria</taxon>
        <taxon>Hyphomicrobiales</taxon>
        <taxon>Methylopilaceae</taxon>
        <taxon>Chenggangzhangella</taxon>
    </lineage>
</organism>
<dbReference type="KEGG" id="cmet:K6K41_19505"/>
<dbReference type="SMART" id="SM00382">
    <property type="entry name" value="AAA"/>
    <property type="match status" value="1"/>
</dbReference>
<dbReference type="InterPro" id="IPR027417">
    <property type="entry name" value="P-loop_NTPase"/>
</dbReference>
<keyword evidence="14" id="KW-1185">Reference proteome</keyword>
<evidence type="ECO:0000256" key="8">
    <source>
        <dbReference type="ARBA" id="ARBA00022840"/>
    </source>
</evidence>
<dbReference type="GO" id="GO:0005524">
    <property type="term" value="F:ATP binding"/>
    <property type="evidence" value="ECO:0007669"/>
    <property type="project" value="UniProtKB-KW"/>
</dbReference>
<sequence length="634" mass="66177">MSPDAAQLDDRAGRREAVLAAYERRTLRRVVIVAVLAAVLFVSFLFDLATGPSSLGIAETIQAILRPGEASRSTLAIVWNVRIQPAVMAVLVGIALSLAGAEMQTILNNPLASPFTLGVSSAASLGAALAIILGVGLPGVPASWIVTGNAFLFAFGSVLLLQSLTRIRGGGPDSLVMFGIALVFTFNALVGLLQFVASAQAVQQLVFWGMGSLGRANWESITILALVILVTAPFSVGASWKLTALRLGEDRARSFGVDVARLRFFSLLRVSLLAATAVAFVGTIGFIGLVGPHIARLLIGEDHRFFLPASALTGAAVMSLADLASKAIMPGVIIPIGIVTSLVGLPVFFALIFRRRGAAVTDGARSLKVSGLSAGYRNRPVLKDLTFAPLEPGKVTALVGPNAAGKSTLLRSLAGLVPASGSIRLGDLDLSALSLAERAGHVAFMPQTLPQNAELSVLEGVIGALKASPLADLDGSSPETRRRAVEVLDRLDILDLAMEGIGRLSGGQRQLASLAQAIARAPHLLLLDEPTSALDLRHQLDVMTIVRALAREGRIVVVVLHDLTLAASWADHLVVLDRGAVAAEGSPDQALSPAVLSAVYRVEARVERCSRGRLHVMVDAPAVSAASGVPDRDG</sequence>
<evidence type="ECO:0000256" key="6">
    <source>
        <dbReference type="ARBA" id="ARBA00022692"/>
    </source>
</evidence>
<evidence type="ECO:0000256" key="3">
    <source>
        <dbReference type="ARBA" id="ARBA00007935"/>
    </source>
</evidence>
<comment type="similarity">
    <text evidence="3">Belongs to the binding-protein-dependent transport system permease family. FecCD subfamily.</text>
</comment>
<keyword evidence="6 11" id="KW-0812">Transmembrane</keyword>
<keyword evidence="7" id="KW-0547">Nucleotide-binding</keyword>
<comment type="subcellular location">
    <subcellularLocation>
        <location evidence="1">Cell membrane</location>
        <topology evidence="1">Multi-pass membrane protein</topology>
    </subcellularLocation>
</comment>
<dbReference type="InterPro" id="IPR003439">
    <property type="entry name" value="ABC_transporter-like_ATP-bd"/>
</dbReference>
<feature type="transmembrane region" description="Helical" evidence="11">
    <location>
        <begin position="115"/>
        <end position="136"/>
    </location>
</feature>
<dbReference type="PROSITE" id="PS50893">
    <property type="entry name" value="ABC_TRANSPORTER_2"/>
    <property type="match status" value="1"/>
</dbReference>